<keyword evidence="2" id="KW-0238">DNA-binding</keyword>
<dbReference type="InterPro" id="IPR003313">
    <property type="entry name" value="AraC-bd"/>
</dbReference>
<dbReference type="AlphaFoldDB" id="A0A9D1NUG2"/>
<gene>
    <name evidence="5" type="ORF">IAA63_06100</name>
</gene>
<evidence type="ECO:0000256" key="1">
    <source>
        <dbReference type="ARBA" id="ARBA00023015"/>
    </source>
</evidence>
<evidence type="ECO:0000313" key="6">
    <source>
        <dbReference type="Proteomes" id="UP000886723"/>
    </source>
</evidence>
<dbReference type="GO" id="GO:0003700">
    <property type="term" value="F:DNA-binding transcription factor activity"/>
    <property type="evidence" value="ECO:0007669"/>
    <property type="project" value="InterPro"/>
</dbReference>
<protein>
    <submittedName>
        <fullName evidence="5">Helix-turn-helix domain-containing protein</fullName>
    </submittedName>
</protein>
<dbReference type="PANTHER" id="PTHR43280:SF34">
    <property type="entry name" value="ARAC-FAMILY TRANSCRIPTIONAL REGULATOR"/>
    <property type="match status" value="1"/>
</dbReference>
<reference evidence="5" key="2">
    <citation type="journal article" date="2021" name="PeerJ">
        <title>Extensive microbial diversity within the chicken gut microbiome revealed by metagenomics and culture.</title>
        <authorList>
            <person name="Gilroy R."/>
            <person name="Ravi A."/>
            <person name="Getino M."/>
            <person name="Pursley I."/>
            <person name="Horton D.L."/>
            <person name="Alikhan N.F."/>
            <person name="Baker D."/>
            <person name="Gharbi K."/>
            <person name="Hall N."/>
            <person name="Watson M."/>
            <person name="Adriaenssens E.M."/>
            <person name="Foster-Nyarko E."/>
            <person name="Jarju S."/>
            <person name="Secka A."/>
            <person name="Antonio M."/>
            <person name="Oren A."/>
            <person name="Chaudhuri R.R."/>
            <person name="La Ragione R."/>
            <person name="Hildebrand F."/>
            <person name="Pallen M.J."/>
        </authorList>
    </citation>
    <scope>NUCLEOTIDE SEQUENCE</scope>
    <source>
        <strain evidence="5">ChiBcec2-4451</strain>
    </source>
</reference>
<dbReference type="SMART" id="SM00342">
    <property type="entry name" value="HTH_ARAC"/>
    <property type="match status" value="1"/>
</dbReference>
<dbReference type="EMBL" id="DVON01000135">
    <property type="protein sequence ID" value="HIV12697.1"/>
    <property type="molecule type" value="Genomic_DNA"/>
</dbReference>
<dbReference type="SUPFAM" id="SSF51182">
    <property type="entry name" value="RmlC-like cupins"/>
    <property type="match status" value="1"/>
</dbReference>
<dbReference type="InterPro" id="IPR020449">
    <property type="entry name" value="Tscrpt_reg_AraC-type_HTH"/>
</dbReference>
<organism evidence="5 6">
    <name type="scientific">Candidatus Pullilachnospira stercoravium</name>
    <dbReference type="NCBI Taxonomy" id="2840913"/>
    <lineage>
        <taxon>Bacteria</taxon>
        <taxon>Bacillati</taxon>
        <taxon>Bacillota</taxon>
        <taxon>Clostridia</taxon>
        <taxon>Lachnospirales</taxon>
        <taxon>Lachnospiraceae</taxon>
        <taxon>Lachnospiraceae incertae sedis</taxon>
        <taxon>Candidatus Pullilachnospira</taxon>
    </lineage>
</organism>
<dbReference type="InterPro" id="IPR018060">
    <property type="entry name" value="HTH_AraC"/>
</dbReference>
<dbReference type="GO" id="GO:0043565">
    <property type="term" value="F:sequence-specific DNA binding"/>
    <property type="evidence" value="ECO:0007669"/>
    <property type="project" value="InterPro"/>
</dbReference>
<dbReference type="Gene3D" id="1.10.10.60">
    <property type="entry name" value="Homeodomain-like"/>
    <property type="match status" value="2"/>
</dbReference>
<dbReference type="PANTHER" id="PTHR43280">
    <property type="entry name" value="ARAC-FAMILY TRANSCRIPTIONAL REGULATOR"/>
    <property type="match status" value="1"/>
</dbReference>
<keyword evidence="3" id="KW-0804">Transcription</keyword>
<reference evidence="5" key="1">
    <citation type="submission" date="2020-10" db="EMBL/GenBank/DDBJ databases">
        <authorList>
            <person name="Gilroy R."/>
        </authorList>
    </citation>
    <scope>NUCLEOTIDE SEQUENCE</scope>
    <source>
        <strain evidence="5">ChiBcec2-4451</strain>
    </source>
</reference>
<name>A0A9D1NUG2_9FIRM</name>
<dbReference type="Gene3D" id="2.60.120.10">
    <property type="entry name" value="Jelly Rolls"/>
    <property type="match status" value="1"/>
</dbReference>
<dbReference type="SUPFAM" id="SSF46689">
    <property type="entry name" value="Homeodomain-like"/>
    <property type="match status" value="1"/>
</dbReference>
<comment type="caution">
    <text evidence="5">The sequence shown here is derived from an EMBL/GenBank/DDBJ whole genome shotgun (WGS) entry which is preliminary data.</text>
</comment>
<dbReference type="InterPro" id="IPR014710">
    <property type="entry name" value="RmlC-like_jellyroll"/>
</dbReference>
<dbReference type="InterPro" id="IPR011051">
    <property type="entry name" value="RmlC_Cupin_sf"/>
</dbReference>
<evidence type="ECO:0000259" key="4">
    <source>
        <dbReference type="PROSITE" id="PS01124"/>
    </source>
</evidence>
<evidence type="ECO:0000256" key="3">
    <source>
        <dbReference type="ARBA" id="ARBA00023163"/>
    </source>
</evidence>
<dbReference type="InterPro" id="IPR009057">
    <property type="entry name" value="Homeodomain-like_sf"/>
</dbReference>
<proteinExistence type="predicted"/>
<keyword evidence="1" id="KW-0805">Transcription regulation</keyword>
<dbReference type="Pfam" id="PF02311">
    <property type="entry name" value="AraC_binding"/>
    <property type="match status" value="1"/>
</dbReference>
<evidence type="ECO:0000256" key="2">
    <source>
        <dbReference type="ARBA" id="ARBA00023125"/>
    </source>
</evidence>
<evidence type="ECO:0000313" key="5">
    <source>
        <dbReference type="EMBL" id="HIV12697.1"/>
    </source>
</evidence>
<accession>A0A9D1NUG2</accession>
<sequence>MRRELLELLEPVTEEEREILEGKGQVKQGLYTSRKHFTVESEKLLQEGKLISVRKHTRFAYFPLHDHNYVEVFYVCQGAVTHRIDGEEVTVRQGELLFLNQYASHEILPAGREDIAINLIVLPEFFDTAFSMIEKNNVLADFLADSLKEKNGTSRYLYFQVSDNLQIQNLMENLIDSLLHKQGNEEQINRHTMGLLFLHLMNAARSLKESTPNQYRNLLMMTTLRYIEENYRTGSLTQLCDMLNQSISGLSRMIRKSTGYTYKELLQRRRFRKAVELLVETELPVNDIVTAVGYENNSYFYRKFRERYQMTPNAYRERYRGSDRVRV</sequence>
<dbReference type="Proteomes" id="UP000886723">
    <property type="component" value="Unassembled WGS sequence"/>
</dbReference>
<feature type="domain" description="HTH araC/xylS-type" evidence="4">
    <location>
        <begin position="221"/>
        <end position="318"/>
    </location>
</feature>
<dbReference type="Pfam" id="PF12833">
    <property type="entry name" value="HTH_18"/>
    <property type="match status" value="1"/>
</dbReference>
<dbReference type="PROSITE" id="PS01124">
    <property type="entry name" value="HTH_ARAC_FAMILY_2"/>
    <property type="match status" value="1"/>
</dbReference>
<dbReference type="PRINTS" id="PR00032">
    <property type="entry name" value="HTHARAC"/>
</dbReference>